<reference evidence="7" key="1">
    <citation type="submission" date="2022-11" db="UniProtKB">
        <authorList>
            <consortium name="WormBaseParasite"/>
        </authorList>
    </citation>
    <scope>IDENTIFICATION</scope>
</reference>
<organism evidence="6 7">
    <name type="scientific">Ditylenchus dipsaci</name>
    <dbReference type="NCBI Taxonomy" id="166011"/>
    <lineage>
        <taxon>Eukaryota</taxon>
        <taxon>Metazoa</taxon>
        <taxon>Ecdysozoa</taxon>
        <taxon>Nematoda</taxon>
        <taxon>Chromadorea</taxon>
        <taxon>Rhabditida</taxon>
        <taxon>Tylenchina</taxon>
        <taxon>Tylenchomorpha</taxon>
        <taxon>Sphaerularioidea</taxon>
        <taxon>Anguinidae</taxon>
        <taxon>Anguininae</taxon>
        <taxon>Ditylenchus</taxon>
    </lineage>
</organism>
<evidence type="ECO:0000313" key="6">
    <source>
        <dbReference type="Proteomes" id="UP000887574"/>
    </source>
</evidence>
<evidence type="ECO:0000256" key="2">
    <source>
        <dbReference type="ARBA" id="ARBA00008296"/>
    </source>
</evidence>
<dbReference type="Pfam" id="PF06244">
    <property type="entry name" value="Ccdc124"/>
    <property type="match status" value="1"/>
</dbReference>
<dbReference type="GO" id="GO:0030496">
    <property type="term" value="C:midbody"/>
    <property type="evidence" value="ECO:0007669"/>
    <property type="project" value="UniProtKB-SubCell"/>
</dbReference>
<dbReference type="SUPFAM" id="SSF47095">
    <property type="entry name" value="HMG-box"/>
    <property type="match status" value="1"/>
</dbReference>
<dbReference type="WBParaSite" id="jg12426">
    <property type="protein sequence ID" value="jg12426"/>
    <property type="gene ID" value="jg12426"/>
</dbReference>
<protein>
    <submittedName>
        <fullName evidence="7">Coiled-coil domain-containing protein</fullName>
    </submittedName>
</protein>
<dbReference type="InterPro" id="IPR036910">
    <property type="entry name" value="HMG_box_dom_sf"/>
</dbReference>
<feature type="compositionally biased region" description="Basic and acidic residues" evidence="4">
    <location>
        <begin position="17"/>
        <end position="47"/>
    </location>
</feature>
<evidence type="ECO:0000313" key="7">
    <source>
        <dbReference type="WBParaSite" id="jg12426"/>
    </source>
</evidence>
<dbReference type="GO" id="GO:0005634">
    <property type="term" value="C:nucleus"/>
    <property type="evidence" value="ECO:0007669"/>
    <property type="project" value="TreeGrafter"/>
</dbReference>
<accession>A0A915CTC6</accession>
<dbReference type="GO" id="GO:0003713">
    <property type="term" value="F:transcription coactivator activity"/>
    <property type="evidence" value="ECO:0007669"/>
    <property type="project" value="TreeGrafter"/>
</dbReference>
<comment type="subcellular location">
    <subcellularLocation>
        <location evidence="1">Midbody</location>
    </subcellularLocation>
</comment>
<evidence type="ECO:0000256" key="1">
    <source>
        <dbReference type="ARBA" id="ARBA00004214"/>
    </source>
</evidence>
<dbReference type="AlphaFoldDB" id="A0A915CTC6"/>
<dbReference type="InterPro" id="IPR054414">
    <property type="entry name" value="Ccdc124/Oxs1_C"/>
</dbReference>
<evidence type="ECO:0000256" key="4">
    <source>
        <dbReference type="SAM" id="MobiDB-lite"/>
    </source>
</evidence>
<name>A0A915CTC6_9BILA</name>
<evidence type="ECO:0000259" key="5">
    <source>
        <dbReference type="Pfam" id="PF06244"/>
    </source>
</evidence>
<feature type="region of interest" description="Disordered" evidence="4">
    <location>
        <begin position="1"/>
        <end position="51"/>
    </location>
</feature>
<feature type="domain" description="Coiled-coil" evidence="5">
    <location>
        <begin position="89"/>
        <end position="166"/>
    </location>
</feature>
<sequence length="173" mass="20071">MPKKFVSENTKAVAARARKEAVKTEQKKQQRKAEQEQKRQQTLEKKTLTKQAYEEEMNQLACSSAKAPPTTKLTQAAINARKQAELMQYNQKQEFNVDEAIKVLSTDETLSAIDRHPEKRVKAAYAAFEEKRLPELKKDHPTFRMSQLKQLLKKEWQKSTENPLNQKIMSIVQ</sequence>
<keyword evidence="6" id="KW-1185">Reference proteome</keyword>
<keyword evidence="3" id="KW-0175">Coiled coil</keyword>
<dbReference type="InterPro" id="IPR010422">
    <property type="entry name" value="Ccdc124/Oxs1"/>
</dbReference>
<dbReference type="PANTHER" id="PTHR21680:SF0">
    <property type="entry name" value="COILED-COIL DOMAIN-CONTAINING PROTEIN 124"/>
    <property type="match status" value="1"/>
</dbReference>
<dbReference type="GO" id="GO:0006366">
    <property type="term" value="P:transcription by RNA polymerase II"/>
    <property type="evidence" value="ECO:0007669"/>
    <property type="project" value="TreeGrafter"/>
</dbReference>
<dbReference type="Proteomes" id="UP000887574">
    <property type="component" value="Unplaced"/>
</dbReference>
<evidence type="ECO:0000256" key="3">
    <source>
        <dbReference type="ARBA" id="ARBA00023054"/>
    </source>
</evidence>
<proteinExistence type="inferred from homology"/>
<dbReference type="PANTHER" id="PTHR21680">
    <property type="entry name" value="COILED-COIL DOMAIN-CONTAINING PROTEIN 124"/>
    <property type="match status" value="1"/>
</dbReference>
<comment type="similarity">
    <text evidence="2">Belongs to the CCDC124 family.</text>
</comment>